<name>A0ABD6RPT9_STROR</name>
<feature type="region of interest" description="Disordered" evidence="5">
    <location>
        <begin position="194"/>
        <end position="215"/>
    </location>
</feature>
<proteinExistence type="predicted"/>
<feature type="non-terminal residue" evidence="8">
    <location>
        <position position="1"/>
    </location>
</feature>
<accession>A0ABD6RPT9</accession>
<keyword evidence="3" id="KW-0732">Signal</keyword>
<feature type="region of interest" description="Disordered" evidence="5">
    <location>
        <begin position="51"/>
        <end position="106"/>
    </location>
</feature>
<feature type="compositionally biased region" description="Low complexity" evidence="5">
    <location>
        <begin position="231"/>
        <end position="259"/>
    </location>
</feature>
<dbReference type="PROSITE" id="PS50847">
    <property type="entry name" value="GRAM_POS_ANCHORING"/>
    <property type="match status" value="1"/>
</dbReference>
<keyword evidence="2" id="KW-0964">Secreted</keyword>
<evidence type="ECO:0000259" key="7">
    <source>
        <dbReference type="PROSITE" id="PS50847"/>
    </source>
</evidence>
<evidence type="ECO:0000256" key="5">
    <source>
        <dbReference type="SAM" id="MobiDB-lite"/>
    </source>
</evidence>
<evidence type="ECO:0000256" key="4">
    <source>
        <dbReference type="ARBA" id="ARBA00023088"/>
    </source>
</evidence>
<dbReference type="Pfam" id="PF00746">
    <property type="entry name" value="Gram_pos_anchor"/>
    <property type="match status" value="1"/>
</dbReference>
<evidence type="ECO:0000256" key="3">
    <source>
        <dbReference type="ARBA" id="ARBA00022729"/>
    </source>
</evidence>
<dbReference type="Gene3D" id="2.60.40.740">
    <property type="match status" value="2"/>
</dbReference>
<dbReference type="AlphaFoldDB" id="A0ABD6RPT9"/>
<reference evidence="8 9" key="1">
    <citation type="journal article" date="2016" name="Eur. J. Clin. Microbiol. Infect. Dis.">
        <title>Whole genome sequencing as a tool for phylogenetic analysis of clinical strains of Mitis group streptococci.</title>
        <authorList>
            <person name="Rasmussen L.H."/>
            <person name="Dargis R."/>
            <person name="Hojholt K."/>
            <person name="Christensen J.J."/>
            <person name="Skovgaard O."/>
            <person name="Justesen U.S."/>
            <person name="Rosenvinge F.S."/>
            <person name="Moser C."/>
            <person name="Lukjancenko O."/>
            <person name="Rasmussen S."/>
            <person name="Nielsen X.C."/>
        </authorList>
    </citation>
    <scope>NUCLEOTIDE SEQUENCE [LARGE SCALE GENOMIC DNA]</scope>
    <source>
        <strain evidence="8 9">RH_5486_10</strain>
    </source>
</reference>
<organism evidence="8 9">
    <name type="scientific">Streptococcus oralis subsp. oralis</name>
    <dbReference type="NCBI Taxonomy" id="1891914"/>
    <lineage>
        <taxon>Bacteria</taxon>
        <taxon>Bacillati</taxon>
        <taxon>Bacillota</taxon>
        <taxon>Bacilli</taxon>
        <taxon>Lactobacillales</taxon>
        <taxon>Streptococcaceae</taxon>
        <taxon>Streptococcus</taxon>
    </lineage>
</organism>
<evidence type="ECO:0000256" key="1">
    <source>
        <dbReference type="ARBA" id="ARBA00022512"/>
    </source>
</evidence>
<evidence type="ECO:0000313" key="9">
    <source>
        <dbReference type="Proteomes" id="UP000193111"/>
    </source>
</evidence>
<feature type="compositionally biased region" description="Basic and acidic residues" evidence="5">
    <location>
        <begin position="300"/>
        <end position="316"/>
    </location>
</feature>
<evidence type="ECO:0000256" key="6">
    <source>
        <dbReference type="SAM" id="Phobius"/>
    </source>
</evidence>
<evidence type="ECO:0000313" key="8">
    <source>
        <dbReference type="EMBL" id="ORO75081.1"/>
    </source>
</evidence>
<feature type="region of interest" description="Disordered" evidence="5">
    <location>
        <begin position="431"/>
        <end position="457"/>
    </location>
</feature>
<dbReference type="RefSeq" id="WP_142357796.1">
    <property type="nucleotide sequence ID" value="NZ_NCUU01000005.1"/>
</dbReference>
<keyword evidence="6" id="KW-0472">Membrane</keyword>
<dbReference type="NCBIfam" id="TIGR01167">
    <property type="entry name" value="LPXTG_anchor"/>
    <property type="match status" value="1"/>
</dbReference>
<gene>
    <name evidence="8" type="ORF">B7711_00155</name>
</gene>
<feature type="compositionally biased region" description="Basic and acidic residues" evidence="5">
    <location>
        <begin position="66"/>
        <end position="82"/>
    </location>
</feature>
<evidence type="ECO:0000256" key="2">
    <source>
        <dbReference type="ARBA" id="ARBA00022525"/>
    </source>
</evidence>
<dbReference type="Proteomes" id="UP000193111">
    <property type="component" value="Unassembled WGS sequence"/>
</dbReference>
<feature type="transmembrane region" description="Helical" evidence="6">
    <location>
        <begin position="461"/>
        <end position="481"/>
    </location>
</feature>
<feature type="domain" description="Gram-positive cocci surface proteins LPxTG" evidence="7">
    <location>
        <begin position="454"/>
        <end position="487"/>
    </location>
</feature>
<keyword evidence="6" id="KW-0812">Transmembrane</keyword>
<feature type="compositionally biased region" description="Basic and acidic residues" evidence="5">
    <location>
        <begin position="284"/>
        <end position="293"/>
    </location>
</feature>
<sequence length="487" mass="52566">LETSVEGNTVTVKVKDFARLKGFKEIQLYIPAKLKANSDLTPYKDQLVPNKASVNFKDANGQSGSKESKPVTVKPRDPEKPTDPTPGEPAKSVGPEDGSKPDKEYHLPNALDTFRFDITTPVPTDPVDENGNAKKDQYGRLIKTDLTSFTITDEINSVLKVNKDRIALKVENAQFDKIKATLQAQLDQAEKELKALTGKSTEETSTETGKKEELKAAEAKVAELKAKLEAAKAAQPAKPAETTTPATPATATEETTPATSDSSATEDKKPATSEPSQDLVSLEAELKAAEENLAKLQAPAEKEAELAPADKKQQQEKLENEIKKLKEAQTKLQAAIDKLSKSSNDRGELVGKDLEAIATVTYDETSNVVTFEISDKDVLEALKGSTVRLVLYTNFKEGTDFTQFAAGVPNKAKVSFNHNPQPTNTVMVFPPKPEEPTKPTPVGNVPPKDPGKNLPNTGSEASSIFGVLAALALGLAGLLVWKRKAER</sequence>
<dbReference type="InterPro" id="IPR019931">
    <property type="entry name" value="LPXTG_anchor"/>
</dbReference>
<dbReference type="EMBL" id="NCUU01000005">
    <property type="protein sequence ID" value="ORO75081.1"/>
    <property type="molecule type" value="Genomic_DNA"/>
</dbReference>
<keyword evidence="4" id="KW-0572">Peptidoglycan-anchor</keyword>
<keyword evidence="1" id="KW-0134">Cell wall</keyword>
<feature type="compositionally biased region" description="Basic and acidic residues" evidence="5">
    <location>
        <begin position="97"/>
        <end position="106"/>
    </location>
</feature>
<keyword evidence="6" id="KW-1133">Transmembrane helix</keyword>
<comment type="caution">
    <text evidence="8">The sequence shown here is derived from an EMBL/GenBank/DDBJ whole genome shotgun (WGS) entry which is preliminary data.</text>
</comment>
<feature type="region of interest" description="Disordered" evidence="5">
    <location>
        <begin position="228"/>
        <end position="316"/>
    </location>
</feature>
<protein>
    <recommendedName>
        <fullName evidence="7">Gram-positive cocci surface proteins LPxTG domain-containing protein</fullName>
    </recommendedName>
</protein>